<dbReference type="EC" id="6.2.1.3" evidence="7"/>
<evidence type="ECO:0000256" key="6">
    <source>
        <dbReference type="ARBA" id="ARBA00024484"/>
    </source>
</evidence>
<dbReference type="Gene3D" id="3.30.300.30">
    <property type="match status" value="1"/>
</dbReference>
<evidence type="ECO:0000256" key="4">
    <source>
        <dbReference type="ARBA" id="ARBA00022832"/>
    </source>
</evidence>
<evidence type="ECO:0000256" key="5">
    <source>
        <dbReference type="ARBA" id="ARBA00022840"/>
    </source>
</evidence>
<dbReference type="InterPro" id="IPR000873">
    <property type="entry name" value="AMP-dep_synth/lig_dom"/>
</dbReference>
<dbReference type="InterPro" id="IPR045851">
    <property type="entry name" value="AMP-bd_C_sf"/>
</dbReference>
<gene>
    <name evidence="10" type="ORF">TCAL_02431</name>
</gene>
<evidence type="ECO:0000256" key="1">
    <source>
        <dbReference type="ARBA" id="ARBA00006432"/>
    </source>
</evidence>
<dbReference type="EMBL" id="VCGU01000009">
    <property type="protein sequence ID" value="TRY70342.1"/>
    <property type="molecule type" value="Genomic_DNA"/>
</dbReference>
<organism evidence="10 11">
    <name type="scientific">Tigriopus californicus</name>
    <name type="common">Marine copepod</name>
    <dbReference type="NCBI Taxonomy" id="6832"/>
    <lineage>
        <taxon>Eukaryota</taxon>
        <taxon>Metazoa</taxon>
        <taxon>Ecdysozoa</taxon>
        <taxon>Arthropoda</taxon>
        <taxon>Crustacea</taxon>
        <taxon>Multicrustacea</taxon>
        <taxon>Hexanauplia</taxon>
        <taxon>Copepoda</taxon>
        <taxon>Harpacticoida</taxon>
        <taxon>Harpacticidae</taxon>
        <taxon>Tigriopus</taxon>
    </lineage>
</organism>
<dbReference type="STRING" id="6832.A0A553NY29"/>
<dbReference type="Gene3D" id="3.40.50.12780">
    <property type="entry name" value="N-terminal domain of ligase-like"/>
    <property type="match status" value="1"/>
</dbReference>
<feature type="transmembrane region" description="Helical" evidence="8">
    <location>
        <begin position="6"/>
        <end position="29"/>
    </location>
</feature>
<dbReference type="GO" id="GO:0005811">
    <property type="term" value="C:lipid droplet"/>
    <property type="evidence" value="ECO:0007669"/>
    <property type="project" value="TreeGrafter"/>
</dbReference>
<sequence>MILATVLMIFVRVLVGIYTFLSYPIYALIYHPCWGRSRRHSPNEAKARIVSRTGNEVTFRAIPYPSPVRDAILSHPDNINTMEELFRFMVKRYGNRRALGTRTVIKEDTEKGPNGKIFNKLVLGEYQWLKYTDLDVRADQFGRGIRELGVHPRERICIFADTRAEWMTSALGCFKNSIGLVTIYTNLGDEGIVHGISQTEVTTAITSLDLLPKLIHVLPDVPKLKNIIFFENKLKPEPEPVKDVNLYSYSDVLALGQKSSIAAASPNSSDTAIIMYTSGSTGVPKGVVLTHGNMVSGALSILPLADAALAKIGRPVNEEDAYIAFLPLAHVLEMLAETVMLLLGVKLGYSTPNTLTDKGTMIKSGAKGDATLLRPTVMCAVPLILDRIYKGIKLNISQRSEFSQKLVNFCIEYRKYWVEHGYDTPIMNKLIFSKMQSIVGGRLKILLSGGAPLSEDAHAFIQTCLGCSLHQGYGLTETCSTACITAPGDVRTGIVGPPLMGVDLKIVDAPELGYTVRDTNGPRGEIVIGGHHVAKEYYNMPEKTAEEFYQEDGKQFFKTGDIGWALPDGSVKIIDRMKDLVKLQGGEYVSLGKVESSLKTHTLIDNICAYGDSHENAMVALIVPDEAKLLELGKELGKEAKDVEGLCRDPQVVKHVTESVIQYSQKAKLQKFEIPRQVHLIPEPWTPESGLVTAAFKLKRKPIQQKYAQDIEDMYNLLEHPNSVSLKIQSKKTSNKISPKSK</sequence>
<dbReference type="InterPro" id="IPR020845">
    <property type="entry name" value="AMP-binding_CS"/>
</dbReference>
<dbReference type="PROSITE" id="PS00455">
    <property type="entry name" value="AMP_BINDING"/>
    <property type="match status" value="1"/>
</dbReference>
<dbReference type="PANTHER" id="PTHR43272:SF83">
    <property type="entry name" value="ACYL-COA SYNTHETASE LONG-CHAIN, ISOFORM J"/>
    <property type="match status" value="1"/>
</dbReference>
<keyword evidence="8" id="KW-0472">Membrane</keyword>
<accession>A0A553NY29</accession>
<dbReference type="AlphaFoldDB" id="A0A553NY29"/>
<dbReference type="PANTHER" id="PTHR43272">
    <property type="entry name" value="LONG-CHAIN-FATTY-ACID--COA LIGASE"/>
    <property type="match status" value="1"/>
</dbReference>
<dbReference type="OrthoDB" id="1700726at2759"/>
<dbReference type="GO" id="GO:0005524">
    <property type="term" value="F:ATP binding"/>
    <property type="evidence" value="ECO:0007669"/>
    <property type="project" value="UniProtKB-KW"/>
</dbReference>
<comment type="caution">
    <text evidence="10">The sequence shown here is derived from an EMBL/GenBank/DDBJ whole genome shotgun (WGS) entry which is preliminary data.</text>
</comment>
<evidence type="ECO:0000256" key="7">
    <source>
        <dbReference type="ARBA" id="ARBA00026121"/>
    </source>
</evidence>
<evidence type="ECO:0000256" key="3">
    <source>
        <dbReference type="ARBA" id="ARBA00022741"/>
    </source>
</evidence>
<dbReference type="GO" id="GO:0005783">
    <property type="term" value="C:endoplasmic reticulum"/>
    <property type="evidence" value="ECO:0007669"/>
    <property type="project" value="TreeGrafter"/>
</dbReference>
<reference evidence="10 11" key="1">
    <citation type="journal article" date="2018" name="Nat. Ecol. Evol.">
        <title>Genomic signatures of mitonuclear coevolution across populations of Tigriopus californicus.</title>
        <authorList>
            <person name="Barreto F.S."/>
            <person name="Watson E.T."/>
            <person name="Lima T.G."/>
            <person name="Willett C.S."/>
            <person name="Edmands S."/>
            <person name="Li W."/>
            <person name="Burton R.S."/>
        </authorList>
    </citation>
    <scope>NUCLEOTIDE SEQUENCE [LARGE SCALE GENOMIC DNA]</scope>
    <source>
        <strain evidence="10 11">San Diego</strain>
    </source>
</reference>
<evidence type="ECO:0000313" key="10">
    <source>
        <dbReference type="EMBL" id="TRY70342.1"/>
    </source>
</evidence>
<comment type="catalytic activity">
    <reaction evidence="6">
        <text>a long-chain fatty acid + ATP + CoA = a long-chain fatty acyl-CoA + AMP + diphosphate</text>
        <dbReference type="Rhea" id="RHEA:15421"/>
        <dbReference type="ChEBI" id="CHEBI:30616"/>
        <dbReference type="ChEBI" id="CHEBI:33019"/>
        <dbReference type="ChEBI" id="CHEBI:57287"/>
        <dbReference type="ChEBI" id="CHEBI:57560"/>
        <dbReference type="ChEBI" id="CHEBI:83139"/>
        <dbReference type="ChEBI" id="CHEBI:456215"/>
        <dbReference type="EC" id="6.2.1.3"/>
    </reaction>
    <physiologicalReaction direction="left-to-right" evidence="6">
        <dbReference type="Rhea" id="RHEA:15422"/>
    </physiologicalReaction>
</comment>
<keyword evidence="4" id="KW-0276">Fatty acid metabolism</keyword>
<keyword evidence="2" id="KW-0436">Ligase</keyword>
<evidence type="ECO:0000256" key="2">
    <source>
        <dbReference type="ARBA" id="ARBA00022598"/>
    </source>
</evidence>
<dbReference type="Proteomes" id="UP000318571">
    <property type="component" value="Chromosome 9"/>
</dbReference>
<dbReference type="Pfam" id="PF00501">
    <property type="entry name" value="AMP-binding"/>
    <property type="match status" value="1"/>
</dbReference>
<dbReference type="InterPro" id="IPR042099">
    <property type="entry name" value="ANL_N_sf"/>
</dbReference>
<keyword evidence="3" id="KW-0547">Nucleotide-binding</keyword>
<dbReference type="GO" id="GO:0035336">
    <property type="term" value="P:long-chain fatty-acyl-CoA metabolic process"/>
    <property type="evidence" value="ECO:0007669"/>
    <property type="project" value="TreeGrafter"/>
</dbReference>
<feature type="domain" description="AMP-dependent synthetase/ligase" evidence="9">
    <location>
        <begin position="121"/>
        <end position="538"/>
    </location>
</feature>
<keyword evidence="11" id="KW-1185">Reference proteome</keyword>
<comment type="similarity">
    <text evidence="1">Belongs to the ATP-dependent AMP-binding enzyme family.</text>
</comment>
<dbReference type="GO" id="GO:0030182">
    <property type="term" value="P:neuron differentiation"/>
    <property type="evidence" value="ECO:0007669"/>
    <property type="project" value="TreeGrafter"/>
</dbReference>
<dbReference type="GO" id="GO:0005886">
    <property type="term" value="C:plasma membrane"/>
    <property type="evidence" value="ECO:0007669"/>
    <property type="project" value="TreeGrafter"/>
</dbReference>
<dbReference type="OMA" id="HIFEFIF"/>
<keyword evidence="8" id="KW-1133">Transmembrane helix</keyword>
<proteinExistence type="inferred from homology"/>
<evidence type="ECO:0000259" key="9">
    <source>
        <dbReference type="Pfam" id="PF00501"/>
    </source>
</evidence>
<evidence type="ECO:0000256" key="8">
    <source>
        <dbReference type="SAM" id="Phobius"/>
    </source>
</evidence>
<dbReference type="GO" id="GO:0090433">
    <property type="term" value="F:palmitoyl-CoA ligase activity"/>
    <property type="evidence" value="ECO:0007669"/>
    <property type="project" value="TreeGrafter"/>
</dbReference>
<dbReference type="SUPFAM" id="SSF56801">
    <property type="entry name" value="Acetyl-CoA synthetase-like"/>
    <property type="match status" value="1"/>
</dbReference>
<keyword evidence="4" id="KW-0443">Lipid metabolism</keyword>
<keyword evidence="8" id="KW-0812">Transmembrane</keyword>
<protein>
    <recommendedName>
        <fullName evidence="7">long-chain-fatty-acid--CoA ligase</fullName>
        <ecNumber evidence="7">6.2.1.3</ecNumber>
    </recommendedName>
</protein>
<keyword evidence="5" id="KW-0067">ATP-binding</keyword>
<evidence type="ECO:0000313" key="11">
    <source>
        <dbReference type="Proteomes" id="UP000318571"/>
    </source>
</evidence>
<name>A0A553NY29_TIGCA</name>